<evidence type="ECO:0000259" key="6">
    <source>
        <dbReference type="Pfam" id="PF03088"/>
    </source>
</evidence>
<keyword evidence="3" id="KW-0926">Vacuole</keyword>
<evidence type="ECO:0000256" key="1">
    <source>
        <dbReference type="ARBA" id="ARBA00004116"/>
    </source>
</evidence>
<dbReference type="EMBL" id="BTGU01000074">
    <property type="protein sequence ID" value="GMN57981.1"/>
    <property type="molecule type" value="Genomic_DNA"/>
</dbReference>
<dbReference type="SUPFAM" id="SSF63829">
    <property type="entry name" value="Calcium-dependent phosphotriesterase"/>
    <property type="match status" value="1"/>
</dbReference>
<dbReference type="AlphaFoldDB" id="A0AA88IZN4"/>
<name>A0AA88IZN4_FICCA</name>
<keyword evidence="8" id="KW-1185">Reference proteome</keyword>
<evidence type="ECO:0000313" key="7">
    <source>
        <dbReference type="EMBL" id="GMN57981.1"/>
    </source>
</evidence>
<evidence type="ECO:0000256" key="5">
    <source>
        <dbReference type="SAM" id="SignalP"/>
    </source>
</evidence>
<dbReference type="InterPro" id="IPR018119">
    <property type="entry name" value="Strictosidine_synth_cons-reg"/>
</dbReference>
<evidence type="ECO:0000256" key="2">
    <source>
        <dbReference type="ARBA" id="ARBA00009191"/>
    </source>
</evidence>
<dbReference type="Gene3D" id="2.120.10.30">
    <property type="entry name" value="TolB, C-terminal domain"/>
    <property type="match status" value="1"/>
</dbReference>
<evidence type="ECO:0000313" key="8">
    <source>
        <dbReference type="Proteomes" id="UP001187192"/>
    </source>
</evidence>
<dbReference type="Pfam" id="PF03088">
    <property type="entry name" value="Str_synth"/>
    <property type="match status" value="1"/>
</dbReference>
<evidence type="ECO:0000256" key="3">
    <source>
        <dbReference type="ARBA" id="ARBA00022554"/>
    </source>
</evidence>
<comment type="subcellular location">
    <subcellularLocation>
        <location evidence="1">Vacuole</location>
    </subcellularLocation>
</comment>
<dbReference type="InterPro" id="IPR011042">
    <property type="entry name" value="6-blade_b-propeller_TolB-like"/>
</dbReference>
<organism evidence="7 8">
    <name type="scientific">Ficus carica</name>
    <name type="common">Common fig</name>
    <dbReference type="NCBI Taxonomy" id="3494"/>
    <lineage>
        <taxon>Eukaryota</taxon>
        <taxon>Viridiplantae</taxon>
        <taxon>Streptophyta</taxon>
        <taxon>Embryophyta</taxon>
        <taxon>Tracheophyta</taxon>
        <taxon>Spermatophyta</taxon>
        <taxon>Magnoliopsida</taxon>
        <taxon>eudicotyledons</taxon>
        <taxon>Gunneridae</taxon>
        <taxon>Pentapetalae</taxon>
        <taxon>rosids</taxon>
        <taxon>fabids</taxon>
        <taxon>Rosales</taxon>
        <taxon>Moraceae</taxon>
        <taxon>Ficeae</taxon>
        <taxon>Ficus</taxon>
    </lineage>
</organism>
<comment type="caution">
    <text evidence="7">The sequence shown here is derived from an EMBL/GenBank/DDBJ whole genome shotgun (WGS) entry which is preliminary data.</text>
</comment>
<dbReference type="PANTHER" id="PTHR10426">
    <property type="entry name" value="STRICTOSIDINE SYNTHASE-RELATED"/>
    <property type="match status" value="1"/>
</dbReference>
<dbReference type="GO" id="GO:0016787">
    <property type="term" value="F:hydrolase activity"/>
    <property type="evidence" value="ECO:0007669"/>
    <property type="project" value="TreeGrafter"/>
</dbReference>
<reference evidence="7" key="1">
    <citation type="submission" date="2023-07" db="EMBL/GenBank/DDBJ databases">
        <title>draft genome sequence of fig (Ficus carica).</title>
        <authorList>
            <person name="Takahashi T."/>
            <person name="Nishimura K."/>
        </authorList>
    </citation>
    <scope>NUCLEOTIDE SEQUENCE</scope>
</reference>
<comment type="similarity">
    <text evidence="2">Belongs to the strictosidine synthase family.</text>
</comment>
<dbReference type="Proteomes" id="UP001187192">
    <property type="component" value="Unassembled WGS sequence"/>
</dbReference>
<keyword evidence="4" id="KW-0325">Glycoprotein</keyword>
<feature type="chain" id="PRO_5041724249" description="Strictosidine synthase conserved region domain-containing protein" evidence="5">
    <location>
        <begin position="20"/>
        <end position="333"/>
    </location>
</feature>
<accession>A0AA88IZN4</accession>
<protein>
    <recommendedName>
        <fullName evidence="6">Strictosidine synthase conserved region domain-containing protein</fullName>
    </recommendedName>
</protein>
<feature type="signal peptide" evidence="5">
    <location>
        <begin position="1"/>
        <end position="19"/>
    </location>
</feature>
<evidence type="ECO:0000256" key="4">
    <source>
        <dbReference type="ARBA" id="ARBA00023180"/>
    </source>
</evidence>
<keyword evidence="5" id="KW-0732">Signal</keyword>
<dbReference type="GO" id="GO:0012505">
    <property type="term" value="C:endomembrane system"/>
    <property type="evidence" value="ECO:0007669"/>
    <property type="project" value="TreeGrafter"/>
</dbReference>
<sequence length="333" mass="36141">MHFTVIFLIFYFLPSIVLSQPVFNFTKVDLPSTSVGPESITFDTKYGEEPYYTGISDGRILKYDGANGFIDYAFTVPNRSRETCDGIGNNRPDLGPSCGRPLGIGFYLQTKKLFVADAYQGFLVIAPNANVATKIAGGADGVPFKLPTGLDVDQSTGNVYFTDASSQYSLSQIQEAIDAGDATGRLLKYDNNTQQVTVLLGGLSGAGGTSVSLDGSFVLVSEFIANRIKKFWLTGPKAFTSEVLITFQGRPINIRRTSLGDFWVAVNLQTTNASSGAITNVPTGIKINGNGSILRTVDLSEFYGSTNISEFHQRNRQFYVGTLRTDFLGRLSI</sequence>
<feature type="domain" description="Strictosidine synthase conserved region" evidence="6">
    <location>
        <begin position="149"/>
        <end position="235"/>
    </location>
</feature>
<gene>
    <name evidence="7" type="ORF">TIFTF001_027076</name>
</gene>
<dbReference type="GO" id="GO:0005773">
    <property type="term" value="C:vacuole"/>
    <property type="evidence" value="ECO:0007669"/>
    <property type="project" value="UniProtKB-SubCell"/>
</dbReference>
<dbReference type="PANTHER" id="PTHR10426:SF136">
    <property type="entry name" value="PROTEIN STRICTOSIDINE SYNTHASE-LIKE 9-LIKE"/>
    <property type="match status" value="1"/>
</dbReference>
<proteinExistence type="inferred from homology"/>